<dbReference type="GeneID" id="59339975"/>
<dbReference type="OrthoDB" id="2502792at2759"/>
<evidence type="ECO:0000313" key="4">
    <source>
        <dbReference type="Proteomes" id="UP000636479"/>
    </source>
</evidence>
<feature type="region of interest" description="Disordered" evidence="1">
    <location>
        <begin position="144"/>
        <end position="173"/>
    </location>
</feature>
<dbReference type="AlphaFoldDB" id="A0A8H6WG14"/>
<evidence type="ECO:0000256" key="2">
    <source>
        <dbReference type="SAM" id="Phobius"/>
    </source>
</evidence>
<feature type="transmembrane region" description="Helical" evidence="2">
    <location>
        <begin position="95"/>
        <end position="115"/>
    </location>
</feature>
<organism evidence="3 4">
    <name type="scientific">Mycena indigotica</name>
    <dbReference type="NCBI Taxonomy" id="2126181"/>
    <lineage>
        <taxon>Eukaryota</taxon>
        <taxon>Fungi</taxon>
        <taxon>Dikarya</taxon>
        <taxon>Basidiomycota</taxon>
        <taxon>Agaricomycotina</taxon>
        <taxon>Agaricomycetes</taxon>
        <taxon>Agaricomycetidae</taxon>
        <taxon>Agaricales</taxon>
        <taxon>Marasmiineae</taxon>
        <taxon>Mycenaceae</taxon>
        <taxon>Mycena</taxon>
    </lineage>
</organism>
<keyword evidence="2" id="KW-1133">Transmembrane helix</keyword>
<gene>
    <name evidence="3" type="ORF">MIND_00049200</name>
</gene>
<dbReference type="EMBL" id="JACAZF010000001">
    <property type="protein sequence ID" value="KAF7315346.1"/>
    <property type="molecule type" value="Genomic_DNA"/>
</dbReference>
<sequence length="228" mass="24932">MDFVAADLPAFLDPLLSFLSDQLPAPVYSLLLNILSHFLALGSALYTLLVGLLSTHPLQWDAQIVLPPLIALLTAYLALLSVYRTTAWMFRMSFFFVKWGTLFGGAIALASLVMAQQGGNAVDGGRGGIVAGLGSFLLDALNGQGQNAAGGRRNRQKTKPSRTKRKPKAWESWDQHREWQYQEKEDLANNNQDVLGNIMKLVVGGSWGKGDEPSNADKDKQKGTSRSR</sequence>
<feature type="region of interest" description="Disordered" evidence="1">
    <location>
        <begin position="205"/>
        <end position="228"/>
    </location>
</feature>
<proteinExistence type="predicted"/>
<feature type="transmembrane region" description="Helical" evidence="2">
    <location>
        <begin position="27"/>
        <end position="52"/>
    </location>
</feature>
<keyword evidence="2" id="KW-0812">Transmembrane</keyword>
<dbReference type="RefSeq" id="XP_037225369.1">
    <property type="nucleotide sequence ID" value="XM_037357459.1"/>
</dbReference>
<evidence type="ECO:0000313" key="3">
    <source>
        <dbReference type="EMBL" id="KAF7315346.1"/>
    </source>
</evidence>
<dbReference type="Proteomes" id="UP000636479">
    <property type="component" value="Unassembled WGS sequence"/>
</dbReference>
<name>A0A8H6WG14_9AGAR</name>
<accession>A0A8H6WG14</accession>
<protein>
    <submittedName>
        <fullName evidence="3">Uncharacterized protein</fullName>
    </submittedName>
</protein>
<feature type="transmembrane region" description="Helical" evidence="2">
    <location>
        <begin position="64"/>
        <end position="83"/>
    </location>
</feature>
<feature type="compositionally biased region" description="Basic and acidic residues" evidence="1">
    <location>
        <begin position="209"/>
        <end position="222"/>
    </location>
</feature>
<comment type="caution">
    <text evidence="3">The sequence shown here is derived from an EMBL/GenBank/DDBJ whole genome shotgun (WGS) entry which is preliminary data.</text>
</comment>
<keyword evidence="4" id="KW-1185">Reference proteome</keyword>
<reference evidence="3" key="1">
    <citation type="submission" date="2020-05" db="EMBL/GenBank/DDBJ databases">
        <title>Mycena genomes resolve the evolution of fungal bioluminescence.</title>
        <authorList>
            <person name="Tsai I.J."/>
        </authorList>
    </citation>
    <scope>NUCLEOTIDE SEQUENCE</scope>
    <source>
        <strain evidence="3">171206Taipei</strain>
    </source>
</reference>
<feature type="compositionally biased region" description="Basic residues" evidence="1">
    <location>
        <begin position="152"/>
        <end position="167"/>
    </location>
</feature>
<keyword evidence="2" id="KW-0472">Membrane</keyword>
<evidence type="ECO:0000256" key="1">
    <source>
        <dbReference type="SAM" id="MobiDB-lite"/>
    </source>
</evidence>